<sequence>MNDRKTVEAIRDSPQGYGLNGTYYPTAMLLTGIDLGRSGGLLRGFTEWLVVRKGECSSFYWHQLVLLDLFPDLDLREWKNPDHMTPEQHRQAVEHLFSLVLEFLDVRNKPRELGLMYTRYEAMYAHIWK</sequence>
<keyword evidence="2" id="KW-1185">Reference proteome</keyword>
<gene>
    <name evidence="1" type="ORF">ACIA8P_22270</name>
</gene>
<reference evidence="1 2" key="1">
    <citation type="submission" date="2024-10" db="EMBL/GenBank/DDBJ databases">
        <title>The Natural Products Discovery Center: Release of the First 8490 Sequenced Strains for Exploring Actinobacteria Biosynthetic Diversity.</title>
        <authorList>
            <person name="Kalkreuter E."/>
            <person name="Kautsar S.A."/>
            <person name="Yang D."/>
            <person name="Bader C.D."/>
            <person name="Teijaro C.N."/>
            <person name="Fluegel L."/>
            <person name="Davis C.M."/>
            <person name="Simpson J.R."/>
            <person name="Lauterbach L."/>
            <person name="Steele A.D."/>
            <person name="Gui C."/>
            <person name="Meng S."/>
            <person name="Li G."/>
            <person name="Viehrig K."/>
            <person name="Ye F."/>
            <person name="Su P."/>
            <person name="Kiefer A.F."/>
            <person name="Nichols A."/>
            <person name="Cepeda A.J."/>
            <person name="Yan W."/>
            <person name="Fan B."/>
            <person name="Jiang Y."/>
            <person name="Adhikari A."/>
            <person name="Zheng C.-J."/>
            <person name="Schuster L."/>
            <person name="Cowan T.M."/>
            <person name="Smanski M.J."/>
            <person name="Chevrette M.G."/>
            <person name="De Carvalho L.P.S."/>
            <person name="Shen B."/>
        </authorList>
    </citation>
    <scope>NUCLEOTIDE SEQUENCE [LARGE SCALE GENOMIC DNA]</scope>
    <source>
        <strain evidence="1 2">NPDC051599</strain>
    </source>
</reference>
<evidence type="ECO:0000313" key="2">
    <source>
        <dbReference type="Proteomes" id="UP001612415"/>
    </source>
</evidence>
<protein>
    <submittedName>
        <fullName evidence="1">Uncharacterized protein</fullName>
    </submittedName>
</protein>
<name>A0ABW7Y4S0_STRCE</name>
<evidence type="ECO:0000313" key="1">
    <source>
        <dbReference type="EMBL" id="MFI5677360.1"/>
    </source>
</evidence>
<dbReference type="Proteomes" id="UP001612415">
    <property type="component" value="Unassembled WGS sequence"/>
</dbReference>
<accession>A0ABW7Y4S0</accession>
<proteinExistence type="predicted"/>
<comment type="caution">
    <text evidence="1">The sequence shown here is derived from an EMBL/GenBank/DDBJ whole genome shotgun (WGS) entry which is preliminary data.</text>
</comment>
<dbReference type="RefSeq" id="WP_398658005.1">
    <property type="nucleotide sequence ID" value="NZ_JBITDC010000007.1"/>
</dbReference>
<organism evidence="1 2">
    <name type="scientific">Streptomyces cellulosae</name>
    <dbReference type="NCBI Taxonomy" id="1968"/>
    <lineage>
        <taxon>Bacteria</taxon>
        <taxon>Bacillati</taxon>
        <taxon>Actinomycetota</taxon>
        <taxon>Actinomycetes</taxon>
        <taxon>Kitasatosporales</taxon>
        <taxon>Streptomycetaceae</taxon>
        <taxon>Streptomyces</taxon>
    </lineage>
</organism>
<dbReference type="EMBL" id="JBITDC010000007">
    <property type="protein sequence ID" value="MFI5677360.1"/>
    <property type="molecule type" value="Genomic_DNA"/>
</dbReference>